<keyword evidence="3" id="KW-1185">Reference proteome</keyword>
<reference evidence="3" key="1">
    <citation type="submission" date="2016-11" db="EMBL/GenBank/DDBJ databases">
        <authorList>
            <person name="Varghese N."/>
            <person name="Submissions S."/>
        </authorList>
    </citation>
    <scope>NUCLEOTIDE SEQUENCE [LARGE SCALE GENOMIC DNA]</scope>
    <source>
        <strain evidence="3">DSM 2635</strain>
    </source>
</reference>
<dbReference type="STRING" id="1121321.SAMN04488530_1596"/>
<dbReference type="RefSeq" id="WP_278276719.1">
    <property type="nucleotide sequence ID" value="NZ_BAABCH010000063.1"/>
</dbReference>
<feature type="compositionally biased region" description="Basic and acidic residues" evidence="1">
    <location>
        <begin position="9"/>
        <end position="25"/>
    </location>
</feature>
<evidence type="ECO:0000313" key="3">
    <source>
        <dbReference type="Proteomes" id="UP000243255"/>
    </source>
</evidence>
<organism evidence="2 3">
    <name type="scientific">Asaccharospora irregularis DSM 2635</name>
    <dbReference type="NCBI Taxonomy" id="1121321"/>
    <lineage>
        <taxon>Bacteria</taxon>
        <taxon>Bacillati</taxon>
        <taxon>Bacillota</taxon>
        <taxon>Clostridia</taxon>
        <taxon>Peptostreptococcales</taxon>
        <taxon>Peptostreptococcaceae</taxon>
        <taxon>Asaccharospora</taxon>
    </lineage>
</organism>
<dbReference type="Proteomes" id="UP000243255">
    <property type="component" value="Unassembled WGS sequence"/>
</dbReference>
<gene>
    <name evidence="2" type="ORF">SAMN04488530_1596</name>
</gene>
<evidence type="ECO:0000256" key="1">
    <source>
        <dbReference type="SAM" id="MobiDB-lite"/>
    </source>
</evidence>
<accession>A0A1M5TF92</accession>
<dbReference type="EMBL" id="FQWX01000059">
    <property type="protein sequence ID" value="SHH49402.1"/>
    <property type="molecule type" value="Genomic_DNA"/>
</dbReference>
<feature type="region of interest" description="Disordered" evidence="1">
    <location>
        <begin position="1"/>
        <end position="41"/>
    </location>
</feature>
<sequence>MKFTNLEGFKVKNEENSKKQEERTVKAQRSQCRTTHKRQDC</sequence>
<proteinExistence type="predicted"/>
<dbReference type="AlphaFoldDB" id="A0A1M5TF92"/>
<evidence type="ECO:0000313" key="2">
    <source>
        <dbReference type="EMBL" id="SHH49402.1"/>
    </source>
</evidence>
<name>A0A1M5TF92_9FIRM</name>
<protein>
    <submittedName>
        <fullName evidence="2">Uncharacterized protein</fullName>
    </submittedName>
</protein>